<reference evidence="4 5" key="1">
    <citation type="submission" date="2020-02" db="EMBL/GenBank/DDBJ databases">
        <title>Draft genome sequence of Haematococcus lacustris strain NIES-144.</title>
        <authorList>
            <person name="Morimoto D."/>
            <person name="Nakagawa S."/>
            <person name="Yoshida T."/>
            <person name="Sawayama S."/>
        </authorList>
    </citation>
    <scope>NUCLEOTIDE SEQUENCE [LARGE SCALE GENOMIC DNA]</scope>
    <source>
        <strain evidence="4 5">NIES-144</strain>
    </source>
</reference>
<dbReference type="Gene3D" id="1.25.40.20">
    <property type="entry name" value="Ankyrin repeat-containing domain"/>
    <property type="match status" value="1"/>
</dbReference>
<keyword evidence="5" id="KW-1185">Reference proteome</keyword>
<dbReference type="PANTHER" id="PTHR24171:SF8">
    <property type="entry name" value="BRCA1-ASSOCIATED RING DOMAIN PROTEIN 1"/>
    <property type="match status" value="1"/>
</dbReference>
<evidence type="ECO:0000313" key="5">
    <source>
        <dbReference type="Proteomes" id="UP000485058"/>
    </source>
</evidence>
<dbReference type="GO" id="GO:0004842">
    <property type="term" value="F:ubiquitin-protein transferase activity"/>
    <property type="evidence" value="ECO:0007669"/>
    <property type="project" value="TreeGrafter"/>
</dbReference>
<keyword evidence="1" id="KW-0677">Repeat</keyword>
<dbReference type="Pfam" id="PF12796">
    <property type="entry name" value="Ank_2"/>
    <property type="match status" value="1"/>
</dbReference>
<name>A0A699YI14_HAELA</name>
<dbReference type="SUPFAM" id="SSF48403">
    <property type="entry name" value="Ankyrin repeat"/>
    <property type="match status" value="1"/>
</dbReference>
<accession>A0A699YI14</accession>
<sequence length="161" mass="17923">MERTPWWSTIDASKLQPWDGKAVGVKPDGGGSIRGQGRVGPMRLHRAAHNRNAEAIKACIASGDDVNEVEAAGNTPLHAAAYEGWDEGVQLLLSLGAKAGASKVQGKVLVQENIPKVSDFYQKECWAHHPLPYADYVEYKRKERDAWEEQRRRNRMIESTS</sequence>
<evidence type="ECO:0000256" key="1">
    <source>
        <dbReference type="ARBA" id="ARBA00022737"/>
    </source>
</evidence>
<protein>
    <submittedName>
        <fullName evidence="4">ANK_REP_REGION domain-containing protein</fullName>
    </submittedName>
</protein>
<dbReference type="AlphaFoldDB" id="A0A699YI14"/>
<dbReference type="PANTHER" id="PTHR24171">
    <property type="entry name" value="ANKYRIN REPEAT DOMAIN-CONTAINING PROTEIN 39-RELATED"/>
    <property type="match status" value="1"/>
</dbReference>
<dbReference type="GO" id="GO:0085020">
    <property type="term" value="P:protein K6-linked ubiquitination"/>
    <property type="evidence" value="ECO:0007669"/>
    <property type="project" value="TreeGrafter"/>
</dbReference>
<keyword evidence="2 3" id="KW-0040">ANK repeat</keyword>
<dbReference type="InterPro" id="IPR002110">
    <property type="entry name" value="Ankyrin_rpt"/>
</dbReference>
<evidence type="ECO:0000256" key="2">
    <source>
        <dbReference type="ARBA" id="ARBA00023043"/>
    </source>
</evidence>
<dbReference type="PROSITE" id="PS50297">
    <property type="entry name" value="ANK_REP_REGION"/>
    <property type="match status" value="1"/>
</dbReference>
<dbReference type="EMBL" id="BLLF01000100">
    <property type="protein sequence ID" value="GFH07518.1"/>
    <property type="molecule type" value="Genomic_DNA"/>
</dbReference>
<evidence type="ECO:0000256" key="3">
    <source>
        <dbReference type="PROSITE-ProRule" id="PRU00023"/>
    </source>
</evidence>
<proteinExistence type="predicted"/>
<evidence type="ECO:0000313" key="4">
    <source>
        <dbReference type="EMBL" id="GFH07518.1"/>
    </source>
</evidence>
<dbReference type="InterPro" id="IPR036770">
    <property type="entry name" value="Ankyrin_rpt-contain_sf"/>
</dbReference>
<dbReference type="Proteomes" id="UP000485058">
    <property type="component" value="Unassembled WGS sequence"/>
</dbReference>
<comment type="caution">
    <text evidence="4">The sequence shown here is derived from an EMBL/GenBank/DDBJ whole genome shotgun (WGS) entry which is preliminary data.</text>
</comment>
<dbReference type="PROSITE" id="PS50088">
    <property type="entry name" value="ANK_REPEAT"/>
    <property type="match status" value="1"/>
</dbReference>
<feature type="repeat" description="ANK" evidence="3">
    <location>
        <begin position="72"/>
        <end position="104"/>
    </location>
</feature>
<organism evidence="4 5">
    <name type="scientific">Haematococcus lacustris</name>
    <name type="common">Green alga</name>
    <name type="synonym">Haematococcus pluvialis</name>
    <dbReference type="NCBI Taxonomy" id="44745"/>
    <lineage>
        <taxon>Eukaryota</taxon>
        <taxon>Viridiplantae</taxon>
        <taxon>Chlorophyta</taxon>
        <taxon>core chlorophytes</taxon>
        <taxon>Chlorophyceae</taxon>
        <taxon>CS clade</taxon>
        <taxon>Chlamydomonadales</taxon>
        <taxon>Haematococcaceae</taxon>
        <taxon>Haematococcus</taxon>
    </lineage>
</organism>
<dbReference type="SMART" id="SM00248">
    <property type="entry name" value="ANK"/>
    <property type="match status" value="2"/>
</dbReference>
<gene>
    <name evidence="4" type="ORF">HaLaN_02331</name>
</gene>